<comment type="caution">
    <text evidence="1">The sequence shown here is derived from an EMBL/GenBank/DDBJ whole genome shotgun (WGS) entry which is preliminary data.</text>
</comment>
<reference evidence="1 2" key="1">
    <citation type="submission" date="2024-04" db="EMBL/GenBank/DDBJ databases">
        <authorList>
            <person name="Rising A."/>
            <person name="Reimegard J."/>
            <person name="Sonavane S."/>
            <person name="Akerstrom W."/>
            <person name="Nylinder S."/>
            <person name="Hedman E."/>
            <person name="Kallberg Y."/>
        </authorList>
    </citation>
    <scope>NUCLEOTIDE SEQUENCE [LARGE SCALE GENOMIC DNA]</scope>
</reference>
<proteinExistence type="predicted"/>
<keyword evidence="2" id="KW-1185">Reference proteome</keyword>
<sequence length="48" mass="5893">MSMFFTQGPTRGFRVMMALPGTHLVCRDNRPFRFCHRRKWSHLQIRRE</sequence>
<organism evidence="1 2">
    <name type="scientific">Larinioides sclopetarius</name>
    <dbReference type="NCBI Taxonomy" id="280406"/>
    <lineage>
        <taxon>Eukaryota</taxon>
        <taxon>Metazoa</taxon>
        <taxon>Ecdysozoa</taxon>
        <taxon>Arthropoda</taxon>
        <taxon>Chelicerata</taxon>
        <taxon>Arachnida</taxon>
        <taxon>Araneae</taxon>
        <taxon>Araneomorphae</taxon>
        <taxon>Entelegynae</taxon>
        <taxon>Araneoidea</taxon>
        <taxon>Araneidae</taxon>
        <taxon>Larinioides</taxon>
    </lineage>
</organism>
<gene>
    <name evidence="1" type="ORF">LARSCL_LOCUS20984</name>
</gene>
<dbReference type="AlphaFoldDB" id="A0AAV2BTX2"/>
<accession>A0AAV2BTX2</accession>
<protein>
    <submittedName>
        <fullName evidence="1">Uncharacterized protein</fullName>
    </submittedName>
</protein>
<evidence type="ECO:0000313" key="2">
    <source>
        <dbReference type="Proteomes" id="UP001497382"/>
    </source>
</evidence>
<evidence type="ECO:0000313" key="1">
    <source>
        <dbReference type="EMBL" id="CAL1298773.1"/>
    </source>
</evidence>
<name>A0AAV2BTX2_9ARAC</name>
<dbReference type="Proteomes" id="UP001497382">
    <property type="component" value="Unassembled WGS sequence"/>
</dbReference>
<dbReference type="EMBL" id="CAXIEN010000474">
    <property type="protein sequence ID" value="CAL1298773.1"/>
    <property type="molecule type" value="Genomic_DNA"/>
</dbReference>